<keyword evidence="7" id="KW-1185">Reference proteome</keyword>
<evidence type="ECO:0000256" key="5">
    <source>
        <dbReference type="SAM" id="Phobius"/>
    </source>
</evidence>
<sequence>MPYLTFFNWFYPFHNPYICKKIKKMIDIVLITLLLLILIVLIYRTRKENQKVEYERIITEMQRSFERIERNFREDFKLNREESRAVSKDLREELSVNMEIFRKAFEQGIQSFNQLQREKFAQLDEQQQRMITNTEKRLEEIRVTVDEKLQKTLNERIGQSFRMVSEQLESVQKGLGEMQTLAQDVGGLKRVLSNVKTRGNIGEIQLSMLLEQLLAPEQYDANVRTVKGSSDVVEFAVKLPGKDDTRDFVYLPIDAKFPKDVYEQLLNAYDSSDTQAIDAAGKALETTIRKMAKDISDKYLAPPATTDFGIMFLPFEGIYAEVVRRSSLLEELQRTYKVVVTGPTTLAAILNSLQMGFRTLAIQKHSGEVWTILGAVKKEFEKVGGMLEKAQKNIQAANGQLDEVLGTRTRAIQRKLKDVDSLGDAEARAIIPEIGALHKDEEIEEYK</sequence>
<dbReference type="Pfam" id="PF02646">
    <property type="entry name" value="RmuC"/>
    <property type="match status" value="1"/>
</dbReference>
<evidence type="ECO:0000313" key="6">
    <source>
        <dbReference type="EMBL" id="SKB46520.1"/>
    </source>
</evidence>
<keyword evidence="5" id="KW-0472">Membrane</keyword>
<dbReference type="PANTHER" id="PTHR30563">
    <property type="entry name" value="DNA RECOMBINATION PROTEIN RMUC"/>
    <property type="match status" value="1"/>
</dbReference>
<organism evidence="6 7">
    <name type="scientific">Parabacteroides chartae</name>
    <dbReference type="NCBI Taxonomy" id="1037355"/>
    <lineage>
        <taxon>Bacteria</taxon>
        <taxon>Pseudomonadati</taxon>
        <taxon>Bacteroidota</taxon>
        <taxon>Bacteroidia</taxon>
        <taxon>Bacteroidales</taxon>
        <taxon>Tannerellaceae</taxon>
        <taxon>Parabacteroides</taxon>
    </lineage>
</organism>
<evidence type="ECO:0000313" key="7">
    <source>
        <dbReference type="Proteomes" id="UP000190852"/>
    </source>
</evidence>
<keyword evidence="5" id="KW-1133">Transmembrane helix</keyword>
<keyword evidence="5" id="KW-0812">Transmembrane</keyword>
<name>A0A1T5BHP1_9BACT</name>
<evidence type="ECO:0000256" key="4">
    <source>
        <dbReference type="ARBA" id="ARBA00023172"/>
    </source>
</evidence>
<comment type="similarity">
    <text evidence="2">Belongs to the RmuC family.</text>
</comment>
<evidence type="ECO:0000256" key="2">
    <source>
        <dbReference type="ARBA" id="ARBA00009840"/>
    </source>
</evidence>
<keyword evidence="4" id="KW-0233">DNA recombination</keyword>
<evidence type="ECO:0000256" key="3">
    <source>
        <dbReference type="ARBA" id="ARBA00023054"/>
    </source>
</evidence>
<feature type="transmembrane region" description="Helical" evidence="5">
    <location>
        <begin position="25"/>
        <end position="43"/>
    </location>
</feature>
<dbReference type="InterPro" id="IPR003798">
    <property type="entry name" value="DNA_recombination_RmuC"/>
</dbReference>
<dbReference type="AlphaFoldDB" id="A0A1T5BHP1"/>
<proteinExistence type="inferred from homology"/>
<accession>A0A1T5BHP1</accession>
<keyword evidence="3" id="KW-0175">Coiled coil</keyword>
<gene>
    <name evidence="6" type="ORF">SAMN05660349_01289</name>
</gene>
<reference evidence="7" key="1">
    <citation type="submission" date="2017-02" db="EMBL/GenBank/DDBJ databases">
        <authorList>
            <person name="Varghese N."/>
            <person name="Submissions S."/>
        </authorList>
    </citation>
    <scope>NUCLEOTIDE SEQUENCE [LARGE SCALE GENOMIC DNA]</scope>
    <source>
        <strain evidence="7">DSM 24967</strain>
    </source>
</reference>
<protein>
    <submittedName>
        <fullName evidence="6">DNA recombination protein RmuC</fullName>
    </submittedName>
</protein>
<dbReference type="GO" id="GO:0006310">
    <property type="term" value="P:DNA recombination"/>
    <property type="evidence" value="ECO:0007669"/>
    <property type="project" value="UniProtKB-KW"/>
</dbReference>
<comment type="function">
    <text evidence="1">Involved in DNA recombination.</text>
</comment>
<dbReference type="PANTHER" id="PTHR30563:SF0">
    <property type="entry name" value="DNA RECOMBINATION PROTEIN RMUC"/>
    <property type="match status" value="1"/>
</dbReference>
<evidence type="ECO:0000256" key="1">
    <source>
        <dbReference type="ARBA" id="ARBA00003416"/>
    </source>
</evidence>
<dbReference type="Proteomes" id="UP000190852">
    <property type="component" value="Unassembled WGS sequence"/>
</dbReference>
<dbReference type="EMBL" id="FUYQ01000007">
    <property type="protein sequence ID" value="SKB46520.1"/>
    <property type="molecule type" value="Genomic_DNA"/>
</dbReference>